<feature type="domain" description="DZIP3-like HEPN" evidence="4">
    <location>
        <begin position="42"/>
        <end position="186"/>
    </location>
</feature>
<proteinExistence type="predicted"/>
<dbReference type="Gene3D" id="2.120.10.30">
    <property type="entry name" value="TolB, C-terminal domain"/>
    <property type="match status" value="2"/>
</dbReference>
<feature type="repeat" description="NHL" evidence="2">
    <location>
        <begin position="435"/>
        <end position="478"/>
    </location>
</feature>
<accession>A0ABN8LAM9</accession>
<dbReference type="PANTHER" id="PTHR24104">
    <property type="entry name" value="E3 UBIQUITIN-PROTEIN LIGASE NHLRC1-RELATED"/>
    <property type="match status" value="1"/>
</dbReference>
<feature type="coiled-coil region" evidence="3">
    <location>
        <begin position="190"/>
        <end position="217"/>
    </location>
</feature>
<keyword evidence="6" id="KW-1185">Reference proteome</keyword>
<protein>
    <recommendedName>
        <fullName evidence="4">DZIP3-like HEPN domain-containing protein</fullName>
    </recommendedName>
</protein>
<evidence type="ECO:0000313" key="6">
    <source>
        <dbReference type="Proteomes" id="UP001159427"/>
    </source>
</evidence>
<evidence type="ECO:0000256" key="2">
    <source>
        <dbReference type="PROSITE-ProRule" id="PRU00504"/>
    </source>
</evidence>
<keyword evidence="1" id="KW-0677">Repeat</keyword>
<dbReference type="PROSITE" id="PS51125">
    <property type="entry name" value="NHL"/>
    <property type="match status" value="1"/>
</dbReference>
<keyword evidence="3" id="KW-0175">Coiled coil</keyword>
<evidence type="ECO:0000259" key="4">
    <source>
        <dbReference type="Pfam" id="PF18738"/>
    </source>
</evidence>
<dbReference type="CDD" id="cd05819">
    <property type="entry name" value="NHL"/>
    <property type="match status" value="1"/>
</dbReference>
<name>A0ABN8LAM9_9CNID</name>
<dbReference type="Proteomes" id="UP001159427">
    <property type="component" value="Unassembled WGS sequence"/>
</dbReference>
<comment type="caution">
    <text evidence="5">The sequence shown here is derived from an EMBL/GenBank/DDBJ whole genome shotgun (WGS) entry which is preliminary data.</text>
</comment>
<dbReference type="SUPFAM" id="SSF101898">
    <property type="entry name" value="NHL repeat"/>
    <property type="match status" value="1"/>
</dbReference>
<reference evidence="5 6" key="1">
    <citation type="submission" date="2022-05" db="EMBL/GenBank/DDBJ databases">
        <authorList>
            <consortium name="Genoscope - CEA"/>
            <person name="William W."/>
        </authorList>
    </citation>
    <scope>NUCLEOTIDE SEQUENCE [LARGE SCALE GENOMIC DNA]</scope>
</reference>
<dbReference type="Pfam" id="PF01436">
    <property type="entry name" value="NHL"/>
    <property type="match status" value="1"/>
</dbReference>
<dbReference type="InterPro" id="IPR041249">
    <property type="entry name" value="HEPN_DZIP3"/>
</dbReference>
<evidence type="ECO:0000313" key="5">
    <source>
        <dbReference type="EMBL" id="CAH3014140.1"/>
    </source>
</evidence>
<organism evidence="5 6">
    <name type="scientific">Porites evermanni</name>
    <dbReference type="NCBI Taxonomy" id="104178"/>
    <lineage>
        <taxon>Eukaryota</taxon>
        <taxon>Metazoa</taxon>
        <taxon>Cnidaria</taxon>
        <taxon>Anthozoa</taxon>
        <taxon>Hexacorallia</taxon>
        <taxon>Scleractinia</taxon>
        <taxon>Fungiina</taxon>
        <taxon>Poritidae</taxon>
        <taxon>Porites</taxon>
    </lineage>
</organism>
<dbReference type="EMBL" id="CALNXI010000006">
    <property type="protein sequence ID" value="CAH3014140.1"/>
    <property type="molecule type" value="Genomic_DNA"/>
</dbReference>
<dbReference type="InterPro" id="IPR011042">
    <property type="entry name" value="6-blade_b-propeller_TolB-like"/>
</dbReference>
<dbReference type="InterPro" id="IPR050952">
    <property type="entry name" value="TRIM-NHL_E3_ligases"/>
</dbReference>
<evidence type="ECO:0000256" key="3">
    <source>
        <dbReference type="SAM" id="Coils"/>
    </source>
</evidence>
<dbReference type="InterPro" id="IPR001258">
    <property type="entry name" value="NHL_repeat"/>
</dbReference>
<dbReference type="PANTHER" id="PTHR24104:SF25">
    <property type="entry name" value="PROTEIN LIN-41"/>
    <property type="match status" value="1"/>
</dbReference>
<sequence length="517" mass="59067">MACATPAAPSTKETTNYARLCRLLVELGTRALKDTFDSIHPPATLHAVLAGNKTVLRSLRGKKIINPTQWGKLFPTIPFSVSSSSFDITLLMVLLRNICGLTAPATGWDALPTVADLSREADIARIKFFRNTVYAHARHASVDDTTFNSHWRDIRKSLVCLGGLQYRTAIDHLETECMDPETKQHYIELLEQWKKDEDNVKDQLEEVMKKLDKITTETVHVEAKVKEQTDLMQKSQEKICSAEKDMVEIVEEKIRLLIAHKTDMKMKFSEIREAQQRRHETRIRNFEMVATKTRKYIEKGEDFLKRMNGPGILETDLGYQWHSHRLVTLCDVESSQRSRLSLFTELGHFITDISRHLIEPQSVSVLSAGKLFVCDWSDDAIKVLSLYGTKLIQNIKAPNCDEFPLFAVHYQSMFFVSYHSAHCVKVNFRDEGQLLYEIGSKESREGQLKGPKGLAIDKRENLVVCDNENNRLQIFSWDGKFLNSFAEELKDPWSVAIAKNGDLLVCDFTEDCIHILN</sequence>
<gene>
    <name evidence="5" type="ORF">PEVE_00036968</name>
</gene>
<evidence type="ECO:0000256" key="1">
    <source>
        <dbReference type="ARBA" id="ARBA00022737"/>
    </source>
</evidence>
<dbReference type="Pfam" id="PF18738">
    <property type="entry name" value="HEPN_DZIP3"/>
    <property type="match status" value="1"/>
</dbReference>